<organism evidence="2 3">
    <name type="scientific">Telmatocola sphagniphila</name>
    <dbReference type="NCBI Taxonomy" id="1123043"/>
    <lineage>
        <taxon>Bacteria</taxon>
        <taxon>Pseudomonadati</taxon>
        <taxon>Planctomycetota</taxon>
        <taxon>Planctomycetia</taxon>
        <taxon>Gemmatales</taxon>
        <taxon>Gemmataceae</taxon>
    </lineage>
</organism>
<accession>A0A8E6EWD9</accession>
<dbReference type="GO" id="GO:0008734">
    <property type="term" value="F:L-aspartate oxidase activity"/>
    <property type="evidence" value="ECO:0007669"/>
    <property type="project" value="InterPro"/>
</dbReference>
<name>A0A8E6EWD9_9BACT</name>
<dbReference type="RefSeq" id="WP_213498635.1">
    <property type="nucleotide sequence ID" value="NZ_CP074694.1"/>
</dbReference>
<gene>
    <name evidence="2" type="ORF">KIH39_07255</name>
</gene>
<dbReference type="SUPFAM" id="SSF51905">
    <property type="entry name" value="FAD/NAD(P)-binding domain"/>
    <property type="match status" value="1"/>
</dbReference>
<evidence type="ECO:0000256" key="1">
    <source>
        <dbReference type="SAM" id="SignalP"/>
    </source>
</evidence>
<sequence length="557" mass="62514">MNRRHFLTTSLATLALPAFAESAELQADVVICGGSLGGVAATLAAARNGLRVVLTEETDWIGGQLTNQAVPPDEHPWIEQFGCTASYRNFRNLVRDYYKNQYPVTAEARAQRYLNPGNGSVSKLCHEPKVALAVLEGMLAPFVSNRQVQILLEHRLVRADVQGDLIRSVCLRDVKNGKERILSAPYFIDATELGDLLPLSKTEYLIGFESQKQTQEPHAPAEAQPSNQQAFTFCFAMDYLEGEDHTIEKPADYAFWKDYVPQMKPAWPDKLLSWNMSNPTTLGRREVSFDPSGAVTKGMNLWTYRRIIDRKQFSTGAFRGDISLVNWPQNDYWLGNLVDLPEAEIQKHLKRGKELSLALLYWLQTEAPRSDGKQGWPGLRLREDLVGTQDGLAKYPYIRESRRIQALFTVLEQHVGTEARIKWTGKTKEEVTAEPFRDSVGIGSYRIDLHPSTGGDNYIDVSSLPFQIPLGALIPQRVENLIASCKNIGTTHITNGCYRLHPVEWNIGEAAGVLIAKALDAKVRPAQIRKNPKLLAELQTRLQNQGVELNWPRLTAR</sequence>
<dbReference type="AlphaFoldDB" id="A0A8E6EWD9"/>
<dbReference type="Proteomes" id="UP000676194">
    <property type="component" value="Chromosome"/>
</dbReference>
<dbReference type="PANTHER" id="PTHR42716:SF1">
    <property type="entry name" value="SLL0471 PROTEIN"/>
    <property type="match status" value="1"/>
</dbReference>
<keyword evidence="1" id="KW-0732">Signal</keyword>
<dbReference type="KEGG" id="tsph:KIH39_07255"/>
<feature type="chain" id="PRO_5034430104" evidence="1">
    <location>
        <begin position="21"/>
        <end position="557"/>
    </location>
</feature>
<dbReference type="InterPro" id="IPR005288">
    <property type="entry name" value="NadB"/>
</dbReference>
<evidence type="ECO:0000313" key="2">
    <source>
        <dbReference type="EMBL" id="QVL33697.1"/>
    </source>
</evidence>
<dbReference type="InterPro" id="IPR036188">
    <property type="entry name" value="FAD/NAD-bd_sf"/>
</dbReference>
<dbReference type="Gene3D" id="3.50.50.60">
    <property type="entry name" value="FAD/NAD(P)-binding domain"/>
    <property type="match status" value="1"/>
</dbReference>
<evidence type="ECO:0000313" key="3">
    <source>
        <dbReference type="Proteomes" id="UP000676194"/>
    </source>
</evidence>
<dbReference type="Pfam" id="PF12831">
    <property type="entry name" value="FAD_oxidored"/>
    <property type="match status" value="1"/>
</dbReference>
<feature type="signal peptide" evidence="1">
    <location>
        <begin position="1"/>
        <end position="20"/>
    </location>
</feature>
<dbReference type="EMBL" id="CP074694">
    <property type="protein sequence ID" value="QVL33697.1"/>
    <property type="molecule type" value="Genomic_DNA"/>
</dbReference>
<protein>
    <submittedName>
        <fullName evidence="2">FAD-dependent oxidoreductase</fullName>
    </submittedName>
</protein>
<keyword evidence="3" id="KW-1185">Reference proteome</keyword>
<dbReference type="PANTHER" id="PTHR42716">
    <property type="entry name" value="L-ASPARTATE OXIDASE"/>
    <property type="match status" value="1"/>
</dbReference>
<reference evidence="2" key="1">
    <citation type="submission" date="2021-05" db="EMBL/GenBank/DDBJ databases">
        <title>Complete genome sequence of the cellulolytic planctomycete Telmatocola sphagniphila SP2T and characterization of the first cellulase from planctomycetes.</title>
        <authorList>
            <person name="Rakitin A.L."/>
            <person name="Beletsky A.V."/>
            <person name="Naumoff D.G."/>
            <person name="Kulichevskaya I.S."/>
            <person name="Mardanov A.V."/>
            <person name="Ravin N.V."/>
            <person name="Dedysh S.N."/>
        </authorList>
    </citation>
    <scope>NUCLEOTIDE SEQUENCE</scope>
    <source>
        <strain evidence="2">SP2T</strain>
    </source>
</reference>
<proteinExistence type="predicted"/>
<dbReference type="GO" id="GO:0009435">
    <property type="term" value="P:NAD+ biosynthetic process"/>
    <property type="evidence" value="ECO:0007669"/>
    <property type="project" value="InterPro"/>
</dbReference>